<comment type="caution">
    <text evidence="9">The sequence shown here is derived from an EMBL/GenBank/DDBJ whole genome shotgun (WGS) entry which is preliminary data.</text>
</comment>
<feature type="transmembrane region" description="Helical" evidence="8">
    <location>
        <begin position="187"/>
        <end position="208"/>
    </location>
</feature>
<organism evidence="9 10">
    <name type="scientific">Oikeobacillus pervagus</name>
    <dbReference type="NCBI Taxonomy" id="1325931"/>
    <lineage>
        <taxon>Bacteria</taxon>
        <taxon>Bacillati</taxon>
        <taxon>Bacillota</taxon>
        <taxon>Bacilli</taxon>
        <taxon>Bacillales</taxon>
        <taxon>Bacillaceae</taxon>
        <taxon>Oikeobacillus</taxon>
    </lineage>
</organism>
<evidence type="ECO:0000313" key="9">
    <source>
        <dbReference type="EMBL" id="MDQ0216256.1"/>
    </source>
</evidence>
<evidence type="ECO:0000256" key="1">
    <source>
        <dbReference type="ARBA" id="ARBA00004141"/>
    </source>
</evidence>
<dbReference type="Pfam" id="PF03845">
    <property type="entry name" value="Spore_permease"/>
    <property type="match status" value="1"/>
</dbReference>
<dbReference type="NCBIfam" id="TIGR00912">
    <property type="entry name" value="2A0309"/>
    <property type="match status" value="1"/>
</dbReference>
<feature type="transmembrane region" description="Helical" evidence="8">
    <location>
        <begin position="334"/>
        <end position="356"/>
    </location>
</feature>
<protein>
    <submittedName>
        <fullName evidence="9">Spore germination protein KB</fullName>
    </submittedName>
</protein>
<evidence type="ECO:0000256" key="3">
    <source>
        <dbReference type="ARBA" id="ARBA00022448"/>
    </source>
</evidence>
<accession>A0AAJ1WLJ1</accession>
<feature type="transmembrane region" description="Helical" evidence="8">
    <location>
        <begin position="305"/>
        <end position="322"/>
    </location>
</feature>
<evidence type="ECO:0000256" key="7">
    <source>
        <dbReference type="ARBA" id="ARBA00023136"/>
    </source>
</evidence>
<evidence type="ECO:0000256" key="5">
    <source>
        <dbReference type="ARBA" id="ARBA00022692"/>
    </source>
</evidence>
<gene>
    <name evidence="9" type="ORF">J2S13_002697</name>
</gene>
<dbReference type="PANTHER" id="PTHR34975">
    <property type="entry name" value="SPORE GERMINATION PROTEIN A2"/>
    <property type="match status" value="1"/>
</dbReference>
<evidence type="ECO:0000256" key="8">
    <source>
        <dbReference type="SAM" id="Phobius"/>
    </source>
</evidence>
<dbReference type="PANTHER" id="PTHR34975:SF2">
    <property type="entry name" value="SPORE GERMINATION PROTEIN A2"/>
    <property type="match status" value="1"/>
</dbReference>
<dbReference type="EMBL" id="JAUSUC010000041">
    <property type="protein sequence ID" value="MDQ0216256.1"/>
    <property type="molecule type" value="Genomic_DNA"/>
</dbReference>
<feature type="transmembrane region" description="Helical" evidence="8">
    <location>
        <begin position="43"/>
        <end position="61"/>
    </location>
</feature>
<name>A0AAJ1WLJ1_9BACI</name>
<keyword evidence="10" id="KW-1185">Reference proteome</keyword>
<sequence>MMAKGKISSLQMMMLMYPTIVATGILSVPSITAEHAGHDLWLSPVIASIMGFATVFIAVRLNKLYPDLTIIQISEEILGRYIGKIMGFVFLFFYVQITGQIVRSYGEFIVGSFLFQTPISVVMSLMVLLCAFVVNAGLEVLGRMAQLLFPLFVLPIITLIILLSNDFDFGNLLPFLEDGLMPPIKGAIVPMGWFTEFFLVIFLLPLVVEQAKGMKYGMITVLAVSVTLTIVNLIVLLVFGTTIASKVYPLMDVSRYISAADFFENLESVTMAVWIVGAFVKIAVFYYAVAIGTAQWLNLSDYRPVIWPIGILIIEFSFWSLPSSMELTNYISKIFPFYATIIQTLIPVLLLVIAVIRKKRKKIVSS</sequence>
<dbReference type="Gene3D" id="1.20.1740.10">
    <property type="entry name" value="Amino acid/polyamine transporter I"/>
    <property type="match status" value="1"/>
</dbReference>
<dbReference type="GO" id="GO:0016020">
    <property type="term" value="C:membrane"/>
    <property type="evidence" value="ECO:0007669"/>
    <property type="project" value="UniProtKB-SubCell"/>
</dbReference>
<reference evidence="9" key="1">
    <citation type="submission" date="2023-07" db="EMBL/GenBank/DDBJ databases">
        <title>Genomic Encyclopedia of Type Strains, Phase IV (KMG-IV): sequencing the most valuable type-strain genomes for metagenomic binning, comparative biology and taxonomic classification.</title>
        <authorList>
            <person name="Goeker M."/>
        </authorList>
    </citation>
    <scope>NUCLEOTIDE SEQUENCE</scope>
    <source>
        <strain evidence="9">DSM 23947</strain>
    </source>
</reference>
<feature type="transmembrane region" description="Helical" evidence="8">
    <location>
        <begin position="271"/>
        <end position="293"/>
    </location>
</feature>
<evidence type="ECO:0000256" key="6">
    <source>
        <dbReference type="ARBA" id="ARBA00022989"/>
    </source>
</evidence>
<dbReference type="AlphaFoldDB" id="A0AAJ1WLJ1"/>
<keyword evidence="5 8" id="KW-0812">Transmembrane</keyword>
<comment type="subcellular location">
    <subcellularLocation>
        <location evidence="1">Membrane</location>
        <topology evidence="1">Multi-pass membrane protein</topology>
    </subcellularLocation>
</comment>
<proteinExistence type="inferred from homology"/>
<dbReference type="InterPro" id="IPR004761">
    <property type="entry name" value="Spore_GerAB"/>
</dbReference>
<keyword evidence="3" id="KW-0813">Transport</keyword>
<evidence type="ECO:0000256" key="2">
    <source>
        <dbReference type="ARBA" id="ARBA00007998"/>
    </source>
</evidence>
<feature type="transmembrane region" description="Helical" evidence="8">
    <location>
        <begin position="81"/>
        <end position="102"/>
    </location>
</feature>
<keyword evidence="4" id="KW-0309">Germination</keyword>
<keyword evidence="7 8" id="KW-0472">Membrane</keyword>
<comment type="similarity">
    <text evidence="2">Belongs to the amino acid-polyamine-organocation (APC) superfamily. Spore germination protein (SGP) (TC 2.A.3.9) family.</text>
</comment>
<dbReference type="GO" id="GO:0009847">
    <property type="term" value="P:spore germination"/>
    <property type="evidence" value="ECO:0007669"/>
    <property type="project" value="InterPro"/>
</dbReference>
<evidence type="ECO:0000256" key="4">
    <source>
        <dbReference type="ARBA" id="ARBA00022544"/>
    </source>
</evidence>
<keyword evidence="6 8" id="KW-1133">Transmembrane helix</keyword>
<dbReference type="Proteomes" id="UP001237207">
    <property type="component" value="Unassembled WGS sequence"/>
</dbReference>
<feature type="transmembrane region" description="Helical" evidence="8">
    <location>
        <begin position="147"/>
        <end position="167"/>
    </location>
</feature>
<feature type="transmembrane region" description="Helical" evidence="8">
    <location>
        <begin position="108"/>
        <end position="135"/>
    </location>
</feature>
<evidence type="ECO:0000313" key="10">
    <source>
        <dbReference type="Proteomes" id="UP001237207"/>
    </source>
</evidence>
<feature type="transmembrane region" description="Helical" evidence="8">
    <location>
        <begin position="220"/>
        <end position="244"/>
    </location>
</feature>